<proteinExistence type="predicted"/>
<keyword evidence="2" id="KW-1185">Reference proteome</keyword>
<name>A0A1J9SC56_9PEZI</name>
<dbReference type="Proteomes" id="UP000183809">
    <property type="component" value="Unassembled WGS sequence"/>
</dbReference>
<comment type="caution">
    <text evidence="1">The sequence shown here is derived from an EMBL/GenBank/DDBJ whole genome shotgun (WGS) entry which is preliminary data.</text>
</comment>
<reference evidence="1 2" key="1">
    <citation type="submission" date="2016-10" db="EMBL/GenBank/DDBJ databases">
        <title>Proteomics and genomics reveal pathogen-plant mechanisms compatible with a hemibiotrophic lifestyle of Diplodia corticola.</title>
        <authorList>
            <person name="Fernandes I."/>
            <person name="De Jonge R."/>
            <person name="Van De Peer Y."/>
            <person name="Devreese B."/>
            <person name="Alves A."/>
            <person name="Esteves A.C."/>
        </authorList>
    </citation>
    <scope>NUCLEOTIDE SEQUENCE [LARGE SCALE GENOMIC DNA]</scope>
    <source>
        <strain evidence="1 2">CBS 112549</strain>
    </source>
</reference>
<protein>
    <submittedName>
        <fullName evidence="1">Uncharacterized protein</fullName>
    </submittedName>
</protein>
<organism evidence="1 2">
    <name type="scientific">Diplodia corticola</name>
    <dbReference type="NCBI Taxonomy" id="236234"/>
    <lineage>
        <taxon>Eukaryota</taxon>
        <taxon>Fungi</taxon>
        <taxon>Dikarya</taxon>
        <taxon>Ascomycota</taxon>
        <taxon>Pezizomycotina</taxon>
        <taxon>Dothideomycetes</taxon>
        <taxon>Dothideomycetes incertae sedis</taxon>
        <taxon>Botryosphaeriales</taxon>
        <taxon>Botryosphaeriaceae</taxon>
        <taxon>Diplodia</taxon>
    </lineage>
</organism>
<sequence>MPVTTRSAAAALAPLNANTPALRAAQRELQAKAILIGQLDESERTLTELVKRKKAATECAVAVLNSIEELCGGNVRRYAMRQGFRMLGDHGSSMTPPGSCVVWKNTSDTIDAYERLEEEKESREREWKEGMEELRVVRTRRKYAVRCLEVLRAYLMEVREKQQVVVSFRRKQNSAALMVQEP</sequence>
<dbReference type="OrthoDB" id="3946114at2759"/>
<dbReference type="GeneID" id="31019630"/>
<dbReference type="RefSeq" id="XP_020133406.1">
    <property type="nucleotide sequence ID" value="XM_020279368.1"/>
</dbReference>
<evidence type="ECO:0000313" key="2">
    <source>
        <dbReference type="Proteomes" id="UP000183809"/>
    </source>
</evidence>
<gene>
    <name evidence="1" type="ORF">BKCO1_80003</name>
</gene>
<evidence type="ECO:0000313" key="1">
    <source>
        <dbReference type="EMBL" id="OJD37165.1"/>
    </source>
</evidence>
<dbReference type="AlphaFoldDB" id="A0A1J9SC56"/>
<accession>A0A1J9SC56</accession>
<dbReference type="EMBL" id="MNUE01000008">
    <property type="protein sequence ID" value="OJD37165.1"/>
    <property type="molecule type" value="Genomic_DNA"/>
</dbReference>